<feature type="transmembrane region" description="Helical" evidence="2">
    <location>
        <begin position="22"/>
        <end position="44"/>
    </location>
</feature>
<dbReference type="EMBL" id="SOGQ01000019">
    <property type="protein sequence ID" value="TFD03052.1"/>
    <property type="molecule type" value="Genomic_DNA"/>
</dbReference>
<evidence type="ECO:0000313" key="4">
    <source>
        <dbReference type="Proteomes" id="UP000297853"/>
    </source>
</evidence>
<keyword evidence="4" id="KW-1185">Reference proteome</keyword>
<feature type="region of interest" description="Disordered" evidence="1">
    <location>
        <begin position="153"/>
        <end position="183"/>
    </location>
</feature>
<reference evidence="3 4" key="1">
    <citation type="submission" date="2019-03" db="EMBL/GenBank/DDBJ databases">
        <title>Genomics of glacier-inhabiting Cryobacterium strains.</title>
        <authorList>
            <person name="Liu Q."/>
            <person name="Xin Y.-H."/>
        </authorList>
    </citation>
    <scope>NUCLEOTIDE SEQUENCE [LARGE SCALE GENOMIC DNA]</scope>
    <source>
        <strain evidence="3 4">TMT1-23-1</strain>
    </source>
</reference>
<protein>
    <recommendedName>
        <fullName evidence="5">SGNH hydrolase-type esterase domain-containing protein</fullName>
    </recommendedName>
</protein>
<name>A0ABY2JD31_9MICO</name>
<gene>
    <name evidence="3" type="ORF">E3T28_04235</name>
</gene>
<dbReference type="RefSeq" id="WP_134428257.1">
    <property type="nucleotide sequence ID" value="NZ_SOGQ01000019.1"/>
</dbReference>
<evidence type="ECO:0008006" key="5">
    <source>
        <dbReference type="Google" id="ProtNLM"/>
    </source>
</evidence>
<evidence type="ECO:0000256" key="2">
    <source>
        <dbReference type="SAM" id="Phobius"/>
    </source>
</evidence>
<keyword evidence="2" id="KW-1133">Transmembrane helix</keyword>
<sequence>MLVLGVNEAVNLVSTRAWRRDLANLLTFLSAAASCSTCIIVAGIQPIRSIPVFDSRVGNLADKHGRLLNRVTMRLVADGGDRVAFVPSSAAPTPPPGRYRSTESYAYWADVLASRMGPLLGADRIATSDAEPAPSADRATVAEARRQLAVDELGIVDPRPRSVSTASRHWREPCSAPNRRHAP</sequence>
<evidence type="ECO:0000313" key="3">
    <source>
        <dbReference type="EMBL" id="TFD03052.1"/>
    </source>
</evidence>
<dbReference type="Proteomes" id="UP000297853">
    <property type="component" value="Unassembled WGS sequence"/>
</dbReference>
<keyword evidence="2" id="KW-0472">Membrane</keyword>
<keyword evidence="2" id="KW-0812">Transmembrane</keyword>
<evidence type="ECO:0000256" key="1">
    <source>
        <dbReference type="SAM" id="MobiDB-lite"/>
    </source>
</evidence>
<comment type="caution">
    <text evidence="3">The sequence shown here is derived from an EMBL/GenBank/DDBJ whole genome shotgun (WGS) entry which is preliminary data.</text>
</comment>
<proteinExistence type="predicted"/>
<accession>A0ABY2JD31</accession>
<organism evidence="3 4">
    <name type="scientific">Cryobacterium sinapicolor</name>
    <dbReference type="NCBI Taxonomy" id="1259236"/>
    <lineage>
        <taxon>Bacteria</taxon>
        <taxon>Bacillati</taxon>
        <taxon>Actinomycetota</taxon>
        <taxon>Actinomycetes</taxon>
        <taxon>Micrococcales</taxon>
        <taxon>Microbacteriaceae</taxon>
        <taxon>Cryobacterium</taxon>
    </lineage>
</organism>